<dbReference type="CDD" id="cd00009">
    <property type="entry name" value="AAA"/>
    <property type="match status" value="1"/>
</dbReference>
<dbReference type="PROSITE" id="PS00676">
    <property type="entry name" value="SIGMA54_INTERACT_2"/>
    <property type="match status" value="1"/>
</dbReference>
<dbReference type="PROSITE" id="PS50045">
    <property type="entry name" value="SIGMA54_INTERACT_4"/>
    <property type="match status" value="1"/>
</dbReference>
<dbReference type="RefSeq" id="WP_207329598.1">
    <property type="nucleotide sequence ID" value="NZ_JAFMYW010000003.1"/>
</dbReference>
<dbReference type="SUPFAM" id="SSF52540">
    <property type="entry name" value="P-loop containing nucleoside triphosphate hydrolases"/>
    <property type="match status" value="1"/>
</dbReference>
<feature type="domain" description="Response regulatory" evidence="5">
    <location>
        <begin position="8"/>
        <end position="123"/>
    </location>
</feature>
<evidence type="ECO:0000256" key="1">
    <source>
        <dbReference type="ARBA" id="ARBA00022741"/>
    </source>
</evidence>
<dbReference type="InterPro" id="IPR027417">
    <property type="entry name" value="P-loop_NTPase"/>
</dbReference>
<dbReference type="Pfam" id="PF25601">
    <property type="entry name" value="AAA_lid_14"/>
    <property type="match status" value="1"/>
</dbReference>
<sequence length="454" mass="51463">MKDSGAYRIFIVEDDPWYGEVLKYQLSLNPDYELHRFTTGKDCLTYLGTLTPDLITIDYSLPDTNGADLFKRIHEQLPDVPVIVISGQKDVETAVGLLQAGVHDYFVKDDRTKDMLWNAVIKIRENQSLKQEIEHLREELGQKYDFSSIIKGNSPAIRRVFSLVEKAVRTNINVSVTGETGTGKELVAKAIHYHSDRKKKPFVAVNMAAIPLELAESELFGHEKGAFTGAINRKIGRFEEANKGTLFLDEIAELDLSLQSKLLRVLQERELTRVGSSERIALDIRLVIASHKNLLDEVKAGRFREDLYYRIMGLPIALPPLRDRPTDIMILARHFLDDFCKENRLPAMAISPSATDKLIQYSFPGNVRELKSVMQLAAVMCDGNEIRQDDVLLASESEDMPMHGEEKTLRDYTIQVIKSYLKKYDNNVVLVADKLDVGKSTIYKMIQNNELSLS</sequence>
<dbReference type="InterPro" id="IPR058031">
    <property type="entry name" value="AAA_lid_NorR"/>
</dbReference>
<dbReference type="SUPFAM" id="SSF52172">
    <property type="entry name" value="CheY-like"/>
    <property type="match status" value="1"/>
</dbReference>
<keyword evidence="7" id="KW-1185">Reference proteome</keyword>
<dbReference type="InterPro" id="IPR011006">
    <property type="entry name" value="CheY-like_superfamily"/>
</dbReference>
<dbReference type="Proteomes" id="UP000664628">
    <property type="component" value="Unassembled WGS sequence"/>
</dbReference>
<dbReference type="Gene3D" id="3.40.50.2300">
    <property type="match status" value="1"/>
</dbReference>
<evidence type="ECO:0000259" key="4">
    <source>
        <dbReference type="PROSITE" id="PS50045"/>
    </source>
</evidence>
<dbReference type="InterPro" id="IPR025943">
    <property type="entry name" value="Sigma_54_int_dom_ATP-bd_2"/>
</dbReference>
<organism evidence="6 7">
    <name type="scientific">Fibrella forsythiae</name>
    <dbReference type="NCBI Taxonomy" id="2817061"/>
    <lineage>
        <taxon>Bacteria</taxon>
        <taxon>Pseudomonadati</taxon>
        <taxon>Bacteroidota</taxon>
        <taxon>Cytophagia</taxon>
        <taxon>Cytophagales</taxon>
        <taxon>Spirosomataceae</taxon>
        <taxon>Fibrella</taxon>
    </lineage>
</organism>
<name>A0ABS3JL72_9BACT</name>
<feature type="modified residue" description="4-aspartylphosphate" evidence="3">
    <location>
        <position position="58"/>
    </location>
</feature>
<dbReference type="Gene3D" id="3.40.50.300">
    <property type="entry name" value="P-loop containing nucleotide triphosphate hydrolases"/>
    <property type="match status" value="1"/>
</dbReference>
<dbReference type="CDD" id="cd00156">
    <property type="entry name" value="REC"/>
    <property type="match status" value="1"/>
</dbReference>
<feature type="domain" description="Sigma-54 factor interaction" evidence="4">
    <location>
        <begin position="150"/>
        <end position="379"/>
    </location>
</feature>
<accession>A0ABS3JL72</accession>
<dbReference type="InterPro" id="IPR001789">
    <property type="entry name" value="Sig_transdc_resp-reg_receiver"/>
</dbReference>
<dbReference type="SMART" id="SM00448">
    <property type="entry name" value="REC"/>
    <property type="match status" value="1"/>
</dbReference>
<keyword evidence="2" id="KW-0067">ATP-binding</keyword>
<dbReference type="Pfam" id="PF00072">
    <property type="entry name" value="Response_reg"/>
    <property type="match status" value="1"/>
</dbReference>
<evidence type="ECO:0000256" key="2">
    <source>
        <dbReference type="ARBA" id="ARBA00022840"/>
    </source>
</evidence>
<dbReference type="PANTHER" id="PTHR32071:SF81">
    <property type="entry name" value="PROPIONATE CATABOLISM OPERON REGULATORY PROTEIN"/>
    <property type="match status" value="1"/>
</dbReference>
<evidence type="ECO:0000313" key="6">
    <source>
        <dbReference type="EMBL" id="MBO0949652.1"/>
    </source>
</evidence>
<comment type="caution">
    <text evidence="6">The sequence shown here is derived from an EMBL/GenBank/DDBJ whole genome shotgun (WGS) entry which is preliminary data.</text>
</comment>
<dbReference type="PROSITE" id="PS50110">
    <property type="entry name" value="RESPONSE_REGULATORY"/>
    <property type="match status" value="1"/>
</dbReference>
<dbReference type="Gene3D" id="1.10.8.60">
    <property type="match status" value="1"/>
</dbReference>
<keyword evidence="1" id="KW-0547">Nucleotide-binding</keyword>
<evidence type="ECO:0000256" key="3">
    <source>
        <dbReference type="PROSITE-ProRule" id="PRU00169"/>
    </source>
</evidence>
<evidence type="ECO:0000313" key="7">
    <source>
        <dbReference type="Proteomes" id="UP000664628"/>
    </source>
</evidence>
<reference evidence="6 7" key="1">
    <citation type="submission" date="2021-03" db="EMBL/GenBank/DDBJ databases">
        <title>Fibrella sp. HMF5405 genome sequencing and assembly.</title>
        <authorList>
            <person name="Kang H."/>
            <person name="Kim H."/>
            <person name="Bae S."/>
            <person name="Joh K."/>
        </authorList>
    </citation>
    <scope>NUCLEOTIDE SEQUENCE [LARGE SCALE GENOMIC DNA]</scope>
    <source>
        <strain evidence="6 7">HMF5405</strain>
    </source>
</reference>
<dbReference type="EMBL" id="JAFMYW010000003">
    <property type="protein sequence ID" value="MBO0949652.1"/>
    <property type="molecule type" value="Genomic_DNA"/>
</dbReference>
<dbReference type="SMART" id="SM00382">
    <property type="entry name" value="AAA"/>
    <property type="match status" value="1"/>
</dbReference>
<proteinExistence type="predicted"/>
<dbReference type="InterPro" id="IPR002078">
    <property type="entry name" value="Sigma_54_int"/>
</dbReference>
<dbReference type="InterPro" id="IPR003593">
    <property type="entry name" value="AAA+_ATPase"/>
</dbReference>
<keyword evidence="3" id="KW-0597">Phosphoprotein</keyword>
<dbReference type="PANTHER" id="PTHR32071">
    <property type="entry name" value="TRANSCRIPTIONAL REGULATORY PROTEIN"/>
    <property type="match status" value="1"/>
</dbReference>
<gene>
    <name evidence="6" type="ORF">J2I46_13730</name>
</gene>
<dbReference type="Pfam" id="PF00158">
    <property type="entry name" value="Sigma54_activat"/>
    <property type="match status" value="1"/>
</dbReference>
<protein>
    <submittedName>
        <fullName evidence="6">Sigma-54-dependent Fis family transcriptional regulator</fullName>
    </submittedName>
</protein>
<evidence type="ECO:0000259" key="5">
    <source>
        <dbReference type="PROSITE" id="PS50110"/>
    </source>
</evidence>